<gene>
    <name evidence="2" type="ORF">EDEG_00699</name>
</gene>
<dbReference type="GO" id="GO:0006281">
    <property type="term" value="P:DNA repair"/>
    <property type="evidence" value="ECO:0007669"/>
    <property type="project" value="InterPro"/>
</dbReference>
<sequence length="806" mass="93743">MEKKIKIETTSTQPDLFNLKQEDKIFKCYEKSFEIKNRLKKFTSTEIEGAKEIVNYQRNILFKEWPALFKGFKPKYIYVHVDLDAFYASCEILKNPNYANIPIGIGTSLMLATTNYKAREFGVKAGMPGYIGKRLCPQLTIVSPNFARYNYYSDLVMNIISHFDPEIEIYGIDEACLVFNKEKLQKAFETWNTNHTVGRSPMEPSVKFLHRDNDFNVPHGVISSHVESLNTDFEKISKNTKLITKNNNFISEEATFDIDKSNLSINKLKEDFSYSNLIQCSPTNLQKECNYIENETFKPIFSHLSQKIVGTKNFNSKNSYKDAKNLVNKSNTKNALSYDTNYFAGLKFNNKANHDSNSKKVEYLKIEKRYIENKKIKKSLEIFKSYHEDTNCKIVEQESKLIKETDTNMFKNNIQNNLEITTHDDNNNRIETGEILKFNKPSVNNMIFCNSNKHDNNKIHEEMQKVPCEISLTKKNHFKKYYSFVFDGNLNFKNIEWIVNRIRESVYRNTGLTISAGISVCRGLAKFGSDINKPNGQFTIKENFDKHILDLKVDEINGIGKYTKEMLLRTLGIHTVRDLRENMHLLNLILKEKTFLHLLRLSYGLSIFDRRNIVQSLGATKSKAKDVTFPATDDYKFMLDVMWDASFDISSDLKRFKHFGNVVTLKIRYIDFESHTVQKKLKKPIQDQIDIFIEALELFCRIFCKGDNINPIYKTFNTTNKINLLGIRVSDLTSSACLNPIYKFRGDSKNVGSRTCPICNKEFFTEQQSCVETHVEKCMQKMNEKKRKFKGTLFYYFEGNKKPLNK</sequence>
<dbReference type="SUPFAM" id="SSF100879">
    <property type="entry name" value="Lesion bypass DNA polymerase (Y-family), little finger domain"/>
    <property type="match status" value="1"/>
</dbReference>
<dbReference type="Gene3D" id="3.30.1490.100">
    <property type="entry name" value="DNA polymerase, Y-family, little finger domain"/>
    <property type="match status" value="1"/>
</dbReference>
<comment type="caution">
    <text evidence="2">The sequence shown here is derived from an EMBL/GenBank/DDBJ whole genome shotgun (WGS) entry which is preliminary data.</text>
</comment>
<dbReference type="InParanoid" id="J9DCP3"/>
<reference evidence="2 3" key="1">
    <citation type="submission" date="2011-08" db="EMBL/GenBank/DDBJ databases">
        <authorList>
            <person name="Liu Z.J."/>
            <person name="Shi F.L."/>
            <person name="Lu J.Q."/>
            <person name="Li M."/>
            <person name="Wang Z.L."/>
        </authorList>
    </citation>
    <scope>NUCLEOTIDE SEQUENCE [LARGE SCALE GENOMIC DNA]</scope>
    <source>
        <strain evidence="2 3">USNM 41457</strain>
    </source>
</reference>
<feature type="domain" description="UmuC" evidence="1">
    <location>
        <begin position="500"/>
        <end position="560"/>
    </location>
</feature>
<dbReference type="HOGENOM" id="CLU_376525_0_0_1"/>
<dbReference type="VEuPathDB" id="MicrosporidiaDB:EDEG_00699"/>
<dbReference type="PANTHER" id="PTHR11076">
    <property type="entry name" value="DNA REPAIR POLYMERASE UMUC / TRANSFERASE FAMILY MEMBER"/>
    <property type="match status" value="1"/>
</dbReference>
<dbReference type="AlphaFoldDB" id="J9DCP3"/>
<dbReference type="GO" id="GO:0042276">
    <property type="term" value="P:error-prone translesion synthesis"/>
    <property type="evidence" value="ECO:0007669"/>
    <property type="project" value="TreeGrafter"/>
</dbReference>
<dbReference type="InterPro" id="IPR001126">
    <property type="entry name" value="UmuC"/>
</dbReference>
<evidence type="ECO:0000313" key="2">
    <source>
        <dbReference type="EMBL" id="EJW05234.1"/>
    </source>
</evidence>
<reference evidence="3" key="2">
    <citation type="submission" date="2015-07" db="EMBL/GenBank/DDBJ databases">
        <title>Contrasting host-pathogen interactions and genome evolution in two generalist and specialist microsporidian pathogens of mosquitoes.</title>
        <authorList>
            <consortium name="The Broad Institute Genomics Platform"/>
            <consortium name="The Broad Institute Genome Sequencing Center for Infectious Disease"/>
            <person name="Cuomo C.A."/>
            <person name="Sanscrainte N.D."/>
            <person name="Goldberg J.M."/>
            <person name="Heiman D."/>
            <person name="Young S."/>
            <person name="Zeng Q."/>
            <person name="Becnel J.J."/>
            <person name="Birren B.W."/>
        </authorList>
    </citation>
    <scope>NUCLEOTIDE SEQUENCE [LARGE SCALE GENOMIC DNA]</scope>
    <source>
        <strain evidence="3">USNM 41457</strain>
    </source>
</reference>
<dbReference type="EMBL" id="AFBI03000008">
    <property type="protein sequence ID" value="EJW05234.1"/>
    <property type="molecule type" value="Genomic_DNA"/>
</dbReference>
<accession>J9DCP3</accession>
<dbReference type="SUPFAM" id="SSF56672">
    <property type="entry name" value="DNA/RNA polymerases"/>
    <property type="match status" value="2"/>
</dbReference>
<dbReference type="InterPro" id="IPR017961">
    <property type="entry name" value="DNA_pol_Y-fam_little_finger"/>
</dbReference>
<dbReference type="Gene3D" id="3.40.1170.60">
    <property type="match status" value="1"/>
</dbReference>
<protein>
    <recommendedName>
        <fullName evidence="1">UmuC domain-containing protein</fullName>
    </recommendedName>
</protein>
<evidence type="ECO:0000259" key="1">
    <source>
        <dbReference type="PROSITE" id="PS50173"/>
    </source>
</evidence>
<dbReference type="GO" id="GO:0070987">
    <property type="term" value="P:error-free translesion synthesis"/>
    <property type="evidence" value="ECO:0007669"/>
    <property type="project" value="UniProtKB-ARBA"/>
</dbReference>
<dbReference type="GO" id="GO:0003684">
    <property type="term" value="F:damaged DNA binding"/>
    <property type="evidence" value="ECO:0007669"/>
    <property type="project" value="InterPro"/>
</dbReference>
<dbReference type="InterPro" id="IPR043128">
    <property type="entry name" value="Rev_trsase/Diguanyl_cyclase"/>
</dbReference>
<dbReference type="GO" id="GO:0003887">
    <property type="term" value="F:DNA-directed DNA polymerase activity"/>
    <property type="evidence" value="ECO:0007669"/>
    <property type="project" value="TreeGrafter"/>
</dbReference>
<keyword evidence="3" id="KW-1185">Reference proteome</keyword>
<dbReference type="InterPro" id="IPR036775">
    <property type="entry name" value="DNA_pol_Y-fam_lit_finger_sf"/>
</dbReference>
<dbReference type="GO" id="GO:0005634">
    <property type="term" value="C:nucleus"/>
    <property type="evidence" value="ECO:0007669"/>
    <property type="project" value="TreeGrafter"/>
</dbReference>
<name>J9DCP3_EDHAE</name>
<dbReference type="FunCoup" id="J9DCP3">
    <property type="interactions" value="50"/>
</dbReference>
<dbReference type="OrthoDB" id="1747274at2759"/>
<dbReference type="Proteomes" id="UP000003163">
    <property type="component" value="Unassembled WGS sequence"/>
</dbReference>
<dbReference type="PROSITE" id="PS50173">
    <property type="entry name" value="UMUC"/>
    <property type="match status" value="2"/>
</dbReference>
<dbReference type="InterPro" id="IPR050116">
    <property type="entry name" value="DNA_polymerase-Y"/>
</dbReference>
<dbReference type="Pfam" id="PF00817">
    <property type="entry name" value="IMS"/>
    <property type="match status" value="1"/>
</dbReference>
<dbReference type="Pfam" id="PF11799">
    <property type="entry name" value="IMS_C"/>
    <property type="match status" value="1"/>
</dbReference>
<dbReference type="InterPro" id="IPR043502">
    <property type="entry name" value="DNA/RNA_pol_sf"/>
</dbReference>
<dbReference type="PANTHER" id="PTHR11076:SF33">
    <property type="entry name" value="DNA POLYMERASE KAPPA"/>
    <property type="match status" value="1"/>
</dbReference>
<evidence type="ECO:0000313" key="3">
    <source>
        <dbReference type="Proteomes" id="UP000003163"/>
    </source>
</evidence>
<dbReference type="OMA" id="HIDIMAR"/>
<proteinExistence type="predicted"/>
<dbReference type="STRING" id="1003232.J9DCP3"/>
<organism evidence="2 3">
    <name type="scientific">Edhazardia aedis (strain USNM 41457)</name>
    <name type="common">Microsporidian parasite</name>
    <dbReference type="NCBI Taxonomy" id="1003232"/>
    <lineage>
        <taxon>Eukaryota</taxon>
        <taxon>Fungi</taxon>
        <taxon>Fungi incertae sedis</taxon>
        <taxon>Microsporidia</taxon>
        <taxon>Edhazardia</taxon>
    </lineage>
</organism>
<dbReference type="Gene3D" id="1.10.150.20">
    <property type="entry name" value="5' to 3' exonuclease, C-terminal subdomain"/>
    <property type="match status" value="1"/>
</dbReference>
<feature type="domain" description="UmuC" evidence="1">
    <location>
        <begin position="78"/>
        <end position="175"/>
    </location>
</feature>
<dbReference type="Gene3D" id="3.30.70.270">
    <property type="match status" value="2"/>
</dbReference>